<evidence type="ECO:0000313" key="6">
    <source>
        <dbReference type="EMBL" id="ANY81543.1"/>
    </source>
</evidence>
<dbReference type="Gene3D" id="3.40.50.2300">
    <property type="match status" value="2"/>
</dbReference>
<organism evidence="6">
    <name type="scientific">Microvirga ossetica</name>
    <dbReference type="NCBI Taxonomy" id="1882682"/>
    <lineage>
        <taxon>Bacteria</taxon>
        <taxon>Pseudomonadati</taxon>
        <taxon>Pseudomonadota</taxon>
        <taxon>Alphaproteobacteria</taxon>
        <taxon>Hyphomicrobiales</taxon>
        <taxon>Methylobacteriaceae</taxon>
        <taxon>Microvirga</taxon>
    </lineage>
</organism>
<comment type="similarity">
    <text evidence="2">Belongs to the bacterial solute-binding protein 2 family.</text>
</comment>
<dbReference type="InterPro" id="IPR028082">
    <property type="entry name" value="Peripla_BP_I"/>
</dbReference>
<dbReference type="AlphaFoldDB" id="A0A1B2ENI5"/>
<sequence length="312" mass="33449">MTRLVISVAMVTSLMAMASAQAQDKTILISFPKASYPFFQAVRAHAEDEARQLGIRLLVEDGKGDSIDQASDIENALATGGVDGILVAPNDVYALVPTMNYVQQRGIPVVTFDTHVYGATREVPHVGIDNVDGGRLLGNWVVRHFPAGAKVLHLTGLSGSSSGIERARGVREGLNTGGSQYRIVAEASANWSRTEGMMVTEGQLTFLPELPDAIVADNDDMAIGAVEALRQTGHSQQGVQVIGFDALPFALQAIRDGVMAATVDQKPGAQIRTALRMMNEHLRSQAPLRSIKIEPVLIEKSNLQDAEITPSQ</sequence>
<dbReference type="GO" id="GO:0030313">
    <property type="term" value="C:cell envelope"/>
    <property type="evidence" value="ECO:0007669"/>
    <property type="project" value="UniProtKB-SubCell"/>
</dbReference>
<dbReference type="PANTHER" id="PTHR46847:SF1">
    <property type="entry name" value="D-ALLOSE-BINDING PERIPLASMIC PROTEIN-RELATED"/>
    <property type="match status" value="1"/>
</dbReference>
<evidence type="ECO:0000256" key="3">
    <source>
        <dbReference type="ARBA" id="ARBA00022729"/>
    </source>
</evidence>
<evidence type="ECO:0000256" key="2">
    <source>
        <dbReference type="ARBA" id="ARBA00007639"/>
    </source>
</evidence>
<dbReference type="KEGG" id="moc:BB934_02245"/>
<dbReference type="EMBL" id="CP016616">
    <property type="protein sequence ID" value="ANY81543.1"/>
    <property type="molecule type" value="Genomic_DNA"/>
</dbReference>
<evidence type="ECO:0000259" key="5">
    <source>
        <dbReference type="Pfam" id="PF13407"/>
    </source>
</evidence>
<accession>A0A1B2ENI5</accession>
<gene>
    <name evidence="6" type="ORF">BB934_02245</name>
</gene>
<proteinExistence type="inferred from homology"/>
<dbReference type="Pfam" id="PF13407">
    <property type="entry name" value="Peripla_BP_4"/>
    <property type="match status" value="1"/>
</dbReference>
<feature type="chain" id="PRO_5008536340" description="Periplasmic binding protein domain-containing protein" evidence="4">
    <location>
        <begin position="23"/>
        <end position="312"/>
    </location>
</feature>
<evidence type="ECO:0000256" key="1">
    <source>
        <dbReference type="ARBA" id="ARBA00004196"/>
    </source>
</evidence>
<feature type="domain" description="Periplasmic binding protein" evidence="5">
    <location>
        <begin position="28"/>
        <end position="284"/>
    </location>
</feature>
<protein>
    <recommendedName>
        <fullName evidence="5">Periplasmic binding protein domain-containing protein</fullName>
    </recommendedName>
</protein>
<keyword evidence="3 4" id="KW-0732">Signal</keyword>
<dbReference type="GO" id="GO:0030246">
    <property type="term" value="F:carbohydrate binding"/>
    <property type="evidence" value="ECO:0007669"/>
    <property type="project" value="UniProtKB-ARBA"/>
</dbReference>
<feature type="signal peptide" evidence="4">
    <location>
        <begin position="1"/>
        <end position="22"/>
    </location>
</feature>
<reference evidence="6" key="1">
    <citation type="submission" date="2016-07" db="EMBL/GenBank/DDBJ databases">
        <title>Microvirga ossetica sp. nov. a new species of rhizobia isolated from root nodules of the legume species Vicia alpestris Steven originated from North Ossetia region in the Caucasus.</title>
        <authorList>
            <person name="Safronova V.I."/>
            <person name="Kuznetsova I.G."/>
            <person name="Sazanova A.L."/>
            <person name="Belimov A."/>
            <person name="Andronov E."/>
            <person name="Osledkin Y.S."/>
            <person name="Onishchuk O.P."/>
            <person name="Kurchak O.N."/>
            <person name="Shaposhnikov A.I."/>
            <person name="Willems A."/>
            <person name="Tikhonovich I.A."/>
        </authorList>
    </citation>
    <scope>NUCLEOTIDE SEQUENCE [LARGE SCALE GENOMIC DNA]</scope>
    <source>
        <strain evidence="6">V5/3M</strain>
    </source>
</reference>
<name>A0A1B2ENI5_9HYPH</name>
<dbReference type="PANTHER" id="PTHR46847">
    <property type="entry name" value="D-ALLOSE-BINDING PERIPLASMIC PROTEIN-RELATED"/>
    <property type="match status" value="1"/>
</dbReference>
<evidence type="ECO:0000256" key="4">
    <source>
        <dbReference type="SAM" id="SignalP"/>
    </source>
</evidence>
<dbReference type="SUPFAM" id="SSF53822">
    <property type="entry name" value="Periplasmic binding protein-like I"/>
    <property type="match status" value="1"/>
</dbReference>
<dbReference type="InterPro" id="IPR025997">
    <property type="entry name" value="SBP_2_dom"/>
</dbReference>
<comment type="subcellular location">
    <subcellularLocation>
        <location evidence="1">Cell envelope</location>
    </subcellularLocation>
</comment>